<dbReference type="EMBL" id="LJDB01000078">
    <property type="protein sequence ID" value="ONI38813.1"/>
    <property type="molecule type" value="Genomic_DNA"/>
</dbReference>
<protein>
    <submittedName>
        <fullName evidence="1">MATE family efflux transporter</fullName>
    </submittedName>
</protein>
<evidence type="ECO:0000313" key="1">
    <source>
        <dbReference type="EMBL" id="ONI38813.1"/>
    </source>
</evidence>
<reference evidence="1" key="1">
    <citation type="submission" date="2016-08" db="EMBL/GenBank/DDBJ databases">
        <authorList>
            <person name="Ngugi D.K."/>
            <person name="Miyake S."/>
            <person name="Stingl U."/>
        </authorList>
    </citation>
    <scope>NUCLEOTIDE SEQUENCE</scope>
    <source>
        <strain evidence="1">SCG-B11WGA-EpuloA1</strain>
    </source>
</reference>
<name>A0ACC8X9P7_9FIRM</name>
<proteinExistence type="predicted"/>
<comment type="caution">
    <text evidence="1">The sequence shown here is derived from an EMBL/GenBank/DDBJ whole genome shotgun (WGS) entry which is preliminary data.</text>
</comment>
<dbReference type="Proteomes" id="UP000188605">
    <property type="component" value="Unassembled WGS sequence"/>
</dbReference>
<sequence>MQRTRTDLDTGSVGKLLFQLSVPAIIAQLVNILYNIVDRVFLGRIENGEMAMAGVGVAFPIIILISAFSSLVGAGGAPLAAIQMGKQDNDKAEKIMTNSFISLIIIAIILTIVFMVFKEPILWLFGASEVTIKYSLEYLGIYLLGTVAVQISLGMNPFINTQGFARIGMSTVIIGAITNIILDPIFIFGFNMGVKGAALATIIAQSVSAIWVLKFLFGSKSRLKLRKEYLKPDFEIISKTISLGISPFIMQSTESLLLISLNSSLSKYGGDIAVSTMTIMSSIIQMITLPAAGIGQGGQPIISYNYGANNFDRVKKTFKLMLIGALGYTCFMGCLTTFFPSFFIAIFTSEPAVVEMAQWSIPLYLGGMFVYGGQLACQQSFLALGQAKISMFLALLRKIILLIPLIYILPMFFDDNSEKLKAVLWAEPIADILASLTTMTCFSIFYRKVLRKDKIAAPIEEPVEDHKLAV</sequence>
<accession>A0ACC8X9P7</accession>
<evidence type="ECO:0000313" key="2">
    <source>
        <dbReference type="Proteomes" id="UP000188605"/>
    </source>
</evidence>
<organism evidence="1 2">
    <name type="scientific">Candidatus Epulonipiscium fishelsonii</name>
    <dbReference type="NCBI Taxonomy" id="77094"/>
    <lineage>
        <taxon>Bacteria</taxon>
        <taxon>Bacillati</taxon>
        <taxon>Bacillota</taxon>
        <taxon>Clostridia</taxon>
        <taxon>Lachnospirales</taxon>
        <taxon>Lachnospiraceae</taxon>
        <taxon>Candidatus Epulonipiscium</taxon>
    </lineage>
</organism>
<keyword evidence="2" id="KW-1185">Reference proteome</keyword>
<gene>
    <name evidence="1" type="ORF">AN396_10025</name>
</gene>